<feature type="transmembrane region" description="Helical" evidence="2">
    <location>
        <begin position="16"/>
        <end position="38"/>
    </location>
</feature>
<evidence type="ECO:0000256" key="1">
    <source>
        <dbReference type="SAM" id="MobiDB-lite"/>
    </source>
</evidence>
<evidence type="ECO:0008006" key="5">
    <source>
        <dbReference type="Google" id="ProtNLM"/>
    </source>
</evidence>
<feature type="region of interest" description="Disordered" evidence="1">
    <location>
        <begin position="209"/>
        <end position="240"/>
    </location>
</feature>
<keyword evidence="2" id="KW-0812">Transmembrane</keyword>
<name>A0ABW0JMD0_9GAMM</name>
<evidence type="ECO:0000313" key="4">
    <source>
        <dbReference type="Proteomes" id="UP001596013"/>
    </source>
</evidence>
<dbReference type="EMBL" id="JBHSMK010000007">
    <property type="protein sequence ID" value="MFC5437237.1"/>
    <property type="molecule type" value="Genomic_DNA"/>
</dbReference>
<protein>
    <recommendedName>
        <fullName evidence="5">Energy transducer TonB</fullName>
    </recommendedName>
</protein>
<dbReference type="RefSeq" id="WP_377305486.1">
    <property type="nucleotide sequence ID" value="NZ_JBHSMK010000007.1"/>
</dbReference>
<keyword evidence="4" id="KW-1185">Reference proteome</keyword>
<proteinExistence type="predicted"/>
<evidence type="ECO:0000256" key="2">
    <source>
        <dbReference type="SAM" id="Phobius"/>
    </source>
</evidence>
<accession>A0ABW0JMD0</accession>
<comment type="caution">
    <text evidence="3">The sequence shown here is derived from an EMBL/GenBank/DDBJ whole genome shotgun (WGS) entry which is preliminary data.</text>
</comment>
<organism evidence="3 4">
    <name type="scientific">Rhodanobacter umsongensis</name>
    <dbReference type="NCBI Taxonomy" id="633153"/>
    <lineage>
        <taxon>Bacteria</taxon>
        <taxon>Pseudomonadati</taxon>
        <taxon>Pseudomonadota</taxon>
        <taxon>Gammaproteobacteria</taxon>
        <taxon>Lysobacterales</taxon>
        <taxon>Rhodanobacteraceae</taxon>
        <taxon>Rhodanobacter</taxon>
    </lineage>
</organism>
<dbReference type="Proteomes" id="UP001596013">
    <property type="component" value="Unassembled WGS sequence"/>
</dbReference>
<gene>
    <name evidence="3" type="ORF">ACFPME_11760</name>
</gene>
<keyword evidence="2" id="KW-1133">Transmembrane helix</keyword>
<sequence length="285" mass="30726">MPPRARDDEPAHERPWRWLALVAAVLLHGVFMVAIWYGMRPPPLAAPRDMQASEVLQVRFIARTPATLAAPPPRQAPPPPPKIRALPKRSEPVAKNAMTLQLPTPTPPRAVRLYDEHGQPLLPAASASTPAPGYVQNLPRGDARIMQHDSPIKYQATRFEDDWSKGSAVDQALQKLVDKTTVKKTIHLPGGVRIHCGVSLAMLAGGCGGDPPAPPSAKDGDERLSMAPARPLDGSAHAPRKPDEAACIAMYRAGKPLAWGCPVDTPNRAIDAELRERAAGANRSH</sequence>
<reference evidence="4" key="1">
    <citation type="journal article" date="2019" name="Int. J. Syst. Evol. Microbiol.">
        <title>The Global Catalogue of Microorganisms (GCM) 10K type strain sequencing project: providing services to taxonomists for standard genome sequencing and annotation.</title>
        <authorList>
            <consortium name="The Broad Institute Genomics Platform"/>
            <consortium name="The Broad Institute Genome Sequencing Center for Infectious Disease"/>
            <person name="Wu L."/>
            <person name="Ma J."/>
        </authorList>
    </citation>
    <scope>NUCLEOTIDE SEQUENCE [LARGE SCALE GENOMIC DNA]</scope>
    <source>
        <strain evidence="4">JCM 17130</strain>
    </source>
</reference>
<evidence type="ECO:0000313" key="3">
    <source>
        <dbReference type="EMBL" id="MFC5437237.1"/>
    </source>
</evidence>
<keyword evidence="2" id="KW-0472">Membrane</keyword>